<gene>
    <name evidence="8" type="ORF">FHP25_00135</name>
</gene>
<evidence type="ECO:0000256" key="3">
    <source>
        <dbReference type="ARBA" id="ARBA00022723"/>
    </source>
</evidence>
<name>A0A5C8PV98_9HYPH</name>
<keyword evidence="4" id="KW-0378">Hydrolase</keyword>
<evidence type="ECO:0000313" key="8">
    <source>
        <dbReference type="EMBL" id="TXL82147.1"/>
    </source>
</evidence>
<keyword evidence="3" id="KW-0479">Metal-binding</keyword>
<proteinExistence type="inferred from homology"/>
<comment type="similarity">
    <text evidence="2">Belongs to the metallo-beta-lactamase superfamily.</text>
</comment>
<comment type="cofactor">
    <cofactor evidence="1">
        <name>Zn(2+)</name>
        <dbReference type="ChEBI" id="CHEBI:29105"/>
    </cofactor>
</comment>
<dbReference type="GO" id="GO:0016787">
    <property type="term" value="F:hydrolase activity"/>
    <property type="evidence" value="ECO:0007669"/>
    <property type="project" value="UniProtKB-KW"/>
</dbReference>
<evidence type="ECO:0000256" key="2">
    <source>
        <dbReference type="ARBA" id="ARBA00007749"/>
    </source>
</evidence>
<dbReference type="InterPro" id="IPR001279">
    <property type="entry name" value="Metallo-B-lactamas"/>
</dbReference>
<keyword evidence="9" id="KW-1185">Reference proteome</keyword>
<dbReference type="Proteomes" id="UP000321638">
    <property type="component" value="Unassembled WGS sequence"/>
</dbReference>
<dbReference type="RefSeq" id="WP_147844847.1">
    <property type="nucleotide sequence ID" value="NZ_VDUZ01000001.1"/>
</dbReference>
<evidence type="ECO:0000256" key="4">
    <source>
        <dbReference type="ARBA" id="ARBA00022801"/>
    </source>
</evidence>
<dbReference type="OrthoDB" id="9773738at2"/>
<evidence type="ECO:0000256" key="5">
    <source>
        <dbReference type="ARBA" id="ARBA00022833"/>
    </source>
</evidence>
<dbReference type="Pfam" id="PF00753">
    <property type="entry name" value="Lactamase_B"/>
    <property type="match status" value="1"/>
</dbReference>
<accession>A0A5C8PV98</accession>
<protein>
    <submittedName>
        <fullName evidence="8">N-acyl homoserine lactonase family protein</fullName>
    </submittedName>
</protein>
<comment type="caution">
    <text evidence="8">The sequence shown here is derived from an EMBL/GenBank/DDBJ whole genome shotgun (WGS) entry which is preliminary data.</text>
</comment>
<evidence type="ECO:0000259" key="7">
    <source>
        <dbReference type="SMART" id="SM00849"/>
    </source>
</evidence>
<organism evidence="8 9">
    <name type="scientific">Vineibacter terrae</name>
    <dbReference type="NCBI Taxonomy" id="2586908"/>
    <lineage>
        <taxon>Bacteria</taxon>
        <taxon>Pseudomonadati</taxon>
        <taxon>Pseudomonadota</taxon>
        <taxon>Alphaproteobacteria</taxon>
        <taxon>Hyphomicrobiales</taxon>
        <taxon>Vineibacter</taxon>
    </lineage>
</organism>
<reference evidence="8 9" key="1">
    <citation type="submission" date="2019-06" db="EMBL/GenBank/DDBJ databases">
        <title>New taxonomy in bacterial strain CC-CFT640, isolated from vineyard.</title>
        <authorList>
            <person name="Lin S.-Y."/>
            <person name="Tsai C.-F."/>
            <person name="Young C.-C."/>
        </authorList>
    </citation>
    <scope>NUCLEOTIDE SEQUENCE [LARGE SCALE GENOMIC DNA]</scope>
    <source>
        <strain evidence="8 9">CC-CFT640</strain>
    </source>
</reference>
<feature type="domain" description="Metallo-beta-lactamase" evidence="7">
    <location>
        <begin position="64"/>
        <end position="276"/>
    </location>
</feature>
<dbReference type="SUPFAM" id="SSF56281">
    <property type="entry name" value="Metallo-hydrolase/oxidoreductase"/>
    <property type="match status" value="1"/>
</dbReference>
<dbReference type="GO" id="GO:0046872">
    <property type="term" value="F:metal ion binding"/>
    <property type="evidence" value="ECO:0007669"/>
    <property type="project" value="UniProtKB-KW"/>
</dbReference>
<feature type="chain" id="PRO_5023103799" evidence="6">
    <location>
        <begin position="31"/>
        <end position="292"/>
    </location>
</feature>
<dbReference type="PANTHER" id="PTHR42978">
    <property type="entry name" value="QUORUM-QUENCHING LACTONASE YTNP-RELATED-RELATED"/>
    <property type="match status" value="1"/>
</dbReference>
<sequence>MLKRIGRTLVSAVALLGLSAMPAVVGTARAQEGPKLYVFTSGSMGGFPKAALQIGGTGNIDWMPVGFYVIKHPKGNVMFDCGNNDKTITDADGWWGPLAKGFGLKMTKDDAIPAQLAKIGLKPEDIKYLVVGHMHLDHGGNVGQFPKSTLVVQNDEMKAAWWPDVGYSVYYIPGDFADTKKMEVMRLDGDIDLFNDGSIRIFRAPGHTPGSQFMVVKLPKTGSVILTSDVVYMQESLEKNLIPPIPGTWSPGDMYKSYARIRHIRDAEKAQLFIAHDPELFKATKKAPEFYD</sequence>
<dbReference type="EMBL" id="VDUZ01000001">
    <property type="protein sequence ID" value="TXL82147.1"/>
    <property type="molecule type" value="Genomic_DNA"/>
</dbReference>
<dbReference type="InterPro" id="IPR051013">
    <property type="entry name" value="MBL_superfamily_lactonases"/>
</dbReference>
<evidence type="ECO:0000313" key="9">
    <source>
        <dbReference type="Proteomes" id="UP000321638"/>
    </source>
</evidence>
<dbReference type="PANTHER" id="PTHR42978:SF2">
    <property type="entry name" value="102 KBASES UNSTABLE REGION: FROM 1 TO 119443"/>
    <property type="match status" value="1"/>
</dbReference>
<dbReference type="Gene3D" id="3.60.15.10">
    <property type="entry name" value="Ribonuclease Z/Hydroxyacylglutathione hydrolase-like"/>
    <property type="match status" value="1"/>
</dbReference>
<evidence type="ECO:0000256" key="6">
    <source>
        <dbReference type="SAM" id="SignalP"/>
    </source>
</evidence>
<dbReference type="SMART" id="SM00849">
    <property type="entry name" value="Lactamase_B"/>
    <property type="match status" value="1"/>
</dbReference>
<keyword evidence="5" id="KW-0862">Zinc</keyword>
<dbReference type="AlphaFoldDB" id="A0A5C8PV98"/>
<evidence type="ECO:0000256" key="1">
    <source>
        <dbReference type="ARBA" id="ARBA00001947"/>
    </source>
</evidence>
<dbReference type="InterPro" id="IPR036866">
    <property type="entry name" value="RibonucZ/Hydroxyglut_hydro"/>
</dbReference>
<dbReference type="CDD" id="cd07729">
    <property type="entry name" value="AHL_lactonase_MBL-fold"/>
    <property type="match status" value="1"/>
</dbReference>
<keyword evidence="6" id="KW-0732">Signal</keyword>
<feature type="signal peptide" evidence="6">
    <location>
        <begin position="1"/>
        <end position="30"/>
    </location>
</feature>